<accession>A0AAW1QWI9</accession>
<keyword evidence="3" id="KW-1185">Reference proteome</keyword>
<dbReference type="EMBL" id="JALJOS010000023">
    <property type="protein sequence ID" value="KAK9825806.1"/>
    <property type="molecule type" value="Genomic_DNA"/>
</dbReference>
<name>A0AAW1QWI9_9CHLO</name>
<evidence type="ECO:0000256" key="1">
    <source>
        <dbReference type="SAM" id="MobiDB-lite"/>
    </source>
</evidence>
<organism evidence="2 3">
    <name type="scientific">Apatococcus lobatus</name>
    <dbReference type="NCBI Taxonomy" id="904363"/>
    <lineage>
        <taxon>Eukaryota</taxon>
        <taxon>Viridiplantae</taxon>
        <taxon>Chlorophyta</taxon>
        <taxon>core chlorophytes</taxon>
        <taxon>Trebouxiophyceae</taxon>
        <taxon>Chlorellales</taxon>
        <taxon>Chlorellaceae</taxon>
        <taxon>Apatococcus</taxon>
    </lineage>
</organism>
<protein>
    <submittedName>
        <fullName evidence="2">Uncharacterized protein</fullName>
    </submittedName>
</protein>
<evidence type="ECO:0000313" key="3">
    <source>
        <dbReference type="Proteomes" id="UP001438707"/>
    </source>
</evidence>
<dbReference type="Proteomes" id="UP001438707">
    <property type="component" value="Unassembled WGS sequence"/>
</dbReference>
<evidence type="ECO:0000313" key="2">
    <source>
        <dbReference type="EMBL" id="KAK9825806.1"/>
    </source>
</evidence>
<feature type="region of interest" description="Disordered" evidence="1">
    <location>
        <begin position="1"/>
        <end position="42"/>
    </location>
</feature>
<proteinExistence type="predicted"/>
<reference evidence="2 3" key="1">
    <citation type="journal article" date="2024" name="Nat. Commun.">
        <title>Phylogenomics reveals the evolutionary origins of lichenization in chlorophyte algae.</title>
        <authorList>
            <person name="Puginier C."/>
            <person name="Libourel C."/>
            <person name="Otte J."/>
            <person name="Skaloud P."/>
            <person name="Haon M."/>
            <person name="Grisel S."/>
            <person name="Petersen M."/>
            <person name="Berrin J.G."/>
            <person name="Delaux P.M."/>
            <person name="Dal Grande F."/>
            <person name="Keller J."/>
        </authorList>
    </citation>
    <scope>NUCLEOTIDE SEQUENCE [LARGE SCALE GENOMIC DNA]</scope>
    <source>
        <strain evidence="2 3">SAG 2145</strain>
    </source>
</reference>
<gene>
    <name evidence="2" type="ORF">WJX74_009341</name>
</gene>
<comment type="caution">
    <text evidence="2">The sequence shown here is derived from an EMBL/GenBank/DDBJ whole genome shotgun (WGS) entry which is preliminary data.</text>
</comment>
<feature type="compositionally biased region" description="Polar residues" evidence="1">
    <location>
        <begin position="1"/>
        <end position="17"/>
    </location>
</feature>
<sequence>MRNSRVNQQGLWRTSAQGADAFRGRQNVHRPSAAVPTTTAQSSKGFLKLHTTLESWLSTSVHHVKACMDKSQPGDPPAQVHPSAAAAGTPLQRLNHARLQSAGQTGSAFWEWKRQNLQSTQPNPTWLAATSRHSEIMDICRALLEGRLEASLALSVTGLEEATSLQQLSAMLETRWLESFGKVASRIVNAVAFALAGSDRSKMAAAALSGEAILLEMVLMEQHPKAALELQGHRMFNDGSPAPLPEYTGVEVQQDTCAPEKAAFHRIQHLPVGGAESPALLPGSWNAALILEASSGVLKEPFCAPGTDEGSKVAWVDMRLNLSQIAMASDIWAGFVADMSELQSNWERAITAMQVHNLSHAASQRPADRESAIALQLLEDAADLRQNAAVQQELVAHMHRAFLLQVCSPDSYGRLVSRFWPYHPDITQVLHQIAQGASQR</sequence>
<dbReference type="AlphaFoldDB" id="A0AAW1QWI9"/>